<dbReference type="EMBL" id="FONH01000024">
    <property type="protein sequence ID" value="SFF52498.1"/>
    <property type="molecule type" value="Genomic_DNA"/>
</dbReference>
<gene>
    <name evidence="4" type="ORF">SAMN02799615_03984</name>
</gene>
<feature type="domain" description="DUF4124" evidence="3">
    <location>
        <begin position="9"/>
        <end position="64"/>
    </location>
</feature>
<dbReference type="Pfam" id="PF13511">
    <property type="entry name" value="DUF4124"/>
    <property type="match status" value="1"/>
</dbReference>
<feature type="compositionally biased region" description="Pro residues" evidence="1">
    <location>
        <begin position="71"/>
        <end position="86"/>
    </location>
</feature>
<feature type="region of interest" description="Disordered" evidence="1">
    <location>
        <begin position="49"/>
        <end position="90"/>
    </location>
</feature>
<evidence type="ECO:0000259" key="3">
    <source>
        <dbReference type="Pfam" id="PF13511"/>
    </source>
</evidence>
<protein>
    <recommendedName>
        <fullName evidence="3">DUF4124 domain-containing protein</fullName>
    </recommendedName>
</protein>
<feature type="signal peptide" evidence="2">
    <location>
        <begin position="1"/>
        <end position="19"/>
    </location>
</feature>
<sequence>MRSFFLLLLLTLAAPAAGAATVYKCTGADGRVTFQDRPCARSQRQDIVELADPAPAAPPPPRPASDERDPSPPSPPPAPPPEPSAPLPGLYACTNATDGKFYISRNGNPQPYLAPFGMVGMTQVPLARGGAGGVSAPELNRGKVTSGLVSNNYVWVQDQCRPLTFAETCHALQDDYDDNARKLRRAFKSDRPPLERRDEELRGQLTNCR</sequence>
<accession>A0A1I2JEH4</accession>
<evidence type="ECO:0000313" key="5">
    <source>
        <dbReference type="Proteomes" id="UP000199477"/>
    </source>
</evidence>
<name>A0A1I2JEH4_9GAMM</name>
<feature type="chain" id="PRO_5011543622" description="DUF4124 domain-containing protein" evidence="2">
    <location>
        <begin position="20"/>
        <end position="209"/>
    </location>
</feature>
<reference evidence="5" key="1">
    <citation type="submission" date="2016-10" db="EMBL/GenBank/DDBJ databases">
        <authorList>
            <person name="Varghese N."/>
            <person name="Submissions S."/>
        </authorList>
    </citation>
    <scope>NUCLEOTIDE SEQUENCE [LARGE SCALE GENOMIC DNA]</scope>
    <source>
        <strain evidence="5">UNC178MFTsu3.1</strain>
    </source>
</reference>
<organism evidence="4 5">
    <name type="scientific">Dyella marensis</name>
    <dbReference type="NCBI Taxonomy" id="500610"/>
    <lineage>
        <taxon>Bacteria</taxon>
        <taxon>Pseudomonadati</taxon>
        <taxon>Pseudomonadota</taxon>
        <taxon>Gammaproteobacteria</taxon>
        <taxon>Lysobacterales</taxon>
        <taxon>Rhodanobacteraceae</taxon>
        <taxon>Dyella</taxon>
    </lineage>
</organism>
<dbReference type="RefSeq" id="WP_026633928.1">
    <property type="nucleotide sequence ID" value="NZ_FONH01000024.1"/>
</dbReference>
<keyword evidence="5" id="KW-1185">Reference proteome</keyword>
<dbReference type="InterPro" id="IPR025392">
    <property type="entry name" value="DUF4124"/>
</dbReference>
<evidence type="ECO:0000313" key="4">
    <source>
        <dbReference type="EMBL" id="SFF52498.1"/>
    </source>
</evidence>
<dbReference type="Proteomes" id="UP000199477">
    <property type="component" value="Unassembled WGS sequence"/>
</dbReference>
<proteinExistence type="predicted"/>
<dbReference type="AlphaFoldDB" id="A0A1I2JEH4"/>
<evidence type="ECO:0000256" key="2">
    <source>
        <dbReference type="SAM" id="SignalP"/>
    </source>
</evidence>
<keyword evidence="2" id="KW-0732">Signal</keyword>
<evidence type="ECO:0000256" key="1">
    <source>
        <dbReference type="SAM" id="MobiDB-lite"/>
    </source>
</evidence>